<sequence length="150" mass="15794">MKTALVSLALAAGAFAQPLIVNTPYIRMSFSANPLNSPGLEGFVRNVLYAPVKSFFNELPAAPYLLEPVYTLLGYLQSILPANDPSGPPVADLGLQRGTTFTWLAQPAGNFGIRLSDATGQPAQSAPFVVQDDPNAPPNCGLPPPTTTRA</sequence>
<dbReference type="Proteomes" id="UP000807342">
    <property type="component" value="Unassembled WGS sequence"/>
</dbReference>
<feature type="chain" id="PRO_5040118493" evidence="2">
    <location>
        <begin position="17"/>
        <end position="150"/>
    </location>
</feature>
<dbReference type="EMBL" id="MU151139">
    <property type="protein sequence ID" value="KAF9449131.1"/>
    <property type="molecule type" value="Genomic_DNA"/>
</dbReference>
<comment type="caution">
    <text evidence="3">The sequence shown here is derived from an EMBL/GenBank/DDBJ whole genome shotgun (WGS) entry which is preliminary data.</text>
</comment>
<feature type="signal peptide" evidence="2">
    <location>
        <begin position="1"/>
        <end position="16"/>
    </location>
</feature>
<organism evidence="3 4">
    <name type="scientific">Macrolepiota fuliginosa MF-IS2</name>
    <dbReference type="NCBI Taxonomy" id="1400762"/>
    <lineage>
        <taxon>Eukaryota</taxon>
        <taxon>Fungi</taxon>
        <taxon>Dikarya</taxon>
        <taxon>Basidiomycota</taxon>
        <taxon>Agaricomycotina</taxon>
        <taxon>Agaricomycetes</taxon>
        <taxon>Agaricomycetidae</taxon>
        <taxon>Agaricales</taxon>
        <taxon>Agaricineae</taxon>
        <taxon>Agaricaceae</taxon>
        <taxon>Macrolepiota</taxon>
    </lineage>
</organism>
<evidence type="ECO:0000256" key="2">
    <source>
        <dbReference type="SAM" id="SignalP"/>
    </source>
</evidence>
<accession>A0A9P5XH44</accession>
<name>A0A9P5XH44_9AGAR</name>
<evidence type="ECO:0000256" key="1">
    <source>
        <dbReference type="SAM" id="MobiDB-lite"/>
    </source>
</evidence>
<reference evidence="3" key="1">
    <citation type="submission" date="2020-11" db="EMBL/GenBank/DDBJ databases">
        <authorList>
            <consortium name="DOE Joint Genome Institute"/>
            <person name="Ahrendt S."/>
            <person name="Riley R."/>
            <person name="Andreopoulos W."/>
            <person name="Labutti K."/>
            <person name="Pangilinan J."/>
            <person name="Ruiz-Duenas F.J."/>
            <person name="Barrasa J.M."/>
            <person name="Sanchez-Garcia M."/>
            <person name="Camarero S."/>
            <person name="Miyauchi S."/>
            <person name="Serrano A."/>
            <person name="Linde D."/>
            <person name="Babiker R."/>
            <person name="Drula E."/>
            <person name="Ayuso-Fernandez I."/>
            <person name="Pacheco R."/>
            <person name="Padilla G."/>
            <person name="Ferreira P."/>
            <person name="Barriuso J."/>
            <person name="Kellner H."/>
            <person name="Castanera R."/>
            <person name="Alfaro M."/>
            <person name="Ramirez L."/>
            <person name="Pisabarro A.G."/>
            <person name="Kuo A."/>
            <person name="Tritt A."/>
            <person name="Lipzen A."/>
            <person name="He G."/>
            <person name="Yan M."/>
            <person name="Ng V."/>
            <person name="Cullen D."/>
            <person name="Martin F."/>
            <person name="Rosso M.-N."/>
            <person name="Henrissat B."/>
            <person name="Hibbett D."/>
            <person name="Martinez A.T."/>
            <person name="Grigoriev I.V."/>
        </authorList>
    </citation>
    <scope>NUCLEOTIDE SEQUENCE</scope>
    <source>
        <strain evidence="3">MF-IS2</strain>
    </source>
</reference>
<dbReference type="OrthoDB" id="3362246at2759"/>
<feature type="compositionally biased region" description="Pro residues" evidence="1">
    <location>
        <begin position="135"/>
        <end position="150"/>
    </location>
</feature>
<protein>
    <submittedName>
        <fullName evidence="3">Uncharacterized protein</fullName>
    </submittedName>
</protein>
<keyword evidence="4" id="KW-1185">Reference proteome</keyword>
<proteinExistence type="predicted"/>
<keyword evidence="2" id="KW-0732">Signal</keyword>
<gene>
    <name evidence="3" type="ORF">P691DRAFT_791469</name>
</gene>
<feature type="region of interest" description="Disordered" evidence="1">
    <location>
        <begin position="122"/>
        <end position="150"/>
    </location>
</feature>
<dbReference type="AlphaFoldDB" id="A0A9P5XH44"/>
<evidence type="ECO:0000313" key="3">
    <source>
        <dbReference type="EMBL" id="KAF9449131.1"/>
    </source>
</evidence>
<evidence type="ECO:0000313" key="4">
    <source>
        <dbReference type="Proteomes" id="UP000807342"/>
    </source>
</evidence>